<dbReference type="InParanoid" id="A0A3Q7EF03"/>
<dbReference type="AlphaFoldDB" id="A0A3Q7EF03"/>
<sequence>MKKFPKFPCSISTHASRFKTQMTLSKFKPNDDIHDFLIKKANGLKGLVDKSLEIILNRCIQPKEH</sequence>
<evidence type="ECO:0000313" key="2">
    <source>
        <dbReference type="Proteomes" id="UP000004994"/>
    </source>
</evidence>
<name>A0A3Q7EF03_SOLLC</name>
<reference evidence="1" key="1">
    <citation type="journal article" date="2012" name="Nature">
        <title>The tomato genome sequence provides insights into fleshy fruit evolution.</title>
        <authorList>
            <consortium name="Tomato Genome Consortium"/>
        </authorList>
    </citation>
    <scope>NUCLEOTIDE SEQUENCE [LARGE SCALE GENOMIC DNA]</scope>
    <source>
        <strain evidence="1">cv. Heinz 1706</strain>
    </source>
</reference>
<accession>A0A3Q7EF03</accession>
<reference evidence="1" key="2">
    <citation type="submission" date="2019-01" db="UniProtKB">
        <authorList>
            <consortium name="EnsemblPlants"/>
        </authorList>
    </citation>
    <scope>IDENTIFICATION</scope>
    <source>
        <strain evidence="1">cv. Heinz 1706</strain>
    </source>
</reference>
<proteinExistence type="predicted"/>
<keyword evidence="2" id="KW-1185">Reference proteome</keyword>
<dbReference type="Gramene" id="Solyc01g060043.1.1">
    <property type="protein sequence ID" value="Solyc01g060043.1.1"/>
    <property type="gene ID" value="Solyc01g060043.1"/>
</dbReference>
<organism evidence="1">
    <name type="scientific">Solanum lycopersicum</name>
    <name type="common">Tomato</name>
    <name type="synonym">Lycopersicon esculentum</name>
    <dbReference type="NCBI Taxonomy" id="4081"/>
    <lineage>
        <taxon>Eukaryota</taxon>
        <taxon>Viridiplantae</taxon>
        <taxon>Streptophyta</taxon>
        <taxon>Embryophyta</taxon>
        <taxon>Tracheophyta</taxon>
        <taxon>Spermatophyta</taxon>
        <taxon>Magnoliopsida</taxon>
        <taxon>eudicotyledons</taxon>
        <taxon>Gunneridae</taxon>
        <taxon>Pentapetalae</taxon>
        <taxon>asterids</taxon>
        <taxon>lamiids</taxon>
        <taxon>Solanales</taxon>
        <taxon>Solanaceae</taxon>
        <taxon>Solanoideae</taxon>
        <taxon>Solaneae</taxon>
        <taxon>Solanum</taxon>
        <taxon>Solanum subgen. Lycopersicon</taxon>
    </lineage>
</organism>
<evidence type="ECO:0000313" key="1">
    <source>
        <dbReference type="EnsemblPlants" id="Solyc01g060043.1.1"/>
    </source>
</evidence>
<dbReference type="Proteomes" id="UP000004994">
    <property type="component" value="Chromosome 1"/>
</dbReference>
<dbReference type="EnsemblPlants" id="Solyc01g060043.1.1">
    <property type="protein sequence ID" value="Solyc01g060043.1.1"/>
    <property type="gene ID" value="Solyc01g060043.1"/>
</dbReference>
<protein>
    <submittedName>
        <fullName evidence="1">Uncharacterized protein</fullName>
    </submittedName>
</protein>